<evidence type="ECO:0000256" key="13">
    <source>
        <dbReference type="HAMAP-Rule" id="MF_00409"/>
    </source>
</evidence>
<dbReference type="GO" id="GO:0009244">
    <property type="term" value="P:lipopolysaccharide core region biosynthetic process"/>
    <property type="evidence" value="ECO:0007669"/>
    <property type="project" value="TreeGrafter"/>
</dbReference>
<dbReference type="KEGG" id="meso:BSQ44_18970"/>
<gene>
    <name evidence="13" type="primary">lpxK</name>
    <name evidence="14" type="ORF">BSQ44_18970</name>
</gene>
<evidence type="ECO:0000313" key="14">
    <source>
        <dbReference type="EMBL" id="APH73221.1"/>
    </source>
</evidence>
<evidence type="ECO:0000256" key="2">
    <source>
        <dbReference type="ARBA" id="ARBA00004870"/>
    </source>
</evidence>
<evidence type="ECO:0000256" key="6">
    <source>
        <dbReference type="ARBA" id="ARBA00022556"/>
    </source>
</evidence>
<accession>A0A1L3SV53</accession>
<dbReference type="UniPathway" id="UPA00359">
    <property type="reaction ID" value="UER00482"/>
</dbReference>
<dbReference type="GO" id="GO:0009029">
    <property type="term" value="F:lipid-A 4'-kinase activity"/>
    <property type="evidence" value="ECO:0007669"/>
    <property type="project" value="UniProtKB-UniRule"/>
</dbReference>
<comment type="catalytic activity">
    <reaction evidence="13">
        <text>a lipid A disaccharide + ATP = a lipid IVA + ADP + H(+)</text>
        <dbReference type="Rhea" id="RHEA:67840"/>
        <dbReference type="ChEBI" id="CHEBI:15378"/>
        <dbReference type="ChEBI" id="CHEBI:30616"/>
        <dbReference type="ChEBI" id="CHEBI:176343"/>
        <dbReference type="ChEBI" id="CHEBI:176425"/>
        <dbReference type="ChEBI" id="CHEBI:456216"/>
        <dbReference type="EC" id="2.7.1.130"/>
    </reaction>
</comment>
<dbReference type="InterPro" id="IPR003758">
    <property type="entry name" value="LpxK"/>
</dbReference>
<evidence type="ECO:0000313" key="15">
    <source>
        <dbReference type="Proteomes" id="UP000182840"/>
    </source>
</evidence>
<keyword evidence="10 13" id="KW-0067">ATP-binding</keyword>
<keyword evidence="15" id="KW-1185">Reference proteome</keyword>
<keyword evidence="9 13" id="KW-0418">Kinase</keyword>
<sequence length="346" mass="36739">MTGEAPPFWWEEPDWRAMALSPVSGVYGLVAARRMISARRHKLPVPVLCVGNFTVGGAGKTPAVITLTDAARKAGRHPGILSRGYGGSLSRPHIVDPGHDSARHVGDEPILLAAHAPVAVTPDRAAGARLLMNAGCDFLLMDDGFQSARLQFDYALLVVDARRGLGNGFSIPAGPMRAPLLSQLRFANAVLAIGEGDGAGAVVRQAARAGRSVYGASIKPRGQDRLSGKRLFAFAGIGDPDKFFETLRRSGGDLVATRGFADHHSFSETDIAELESEADTGGLQLVTTAKDAVRLRGGSPAAKALAKRTFVLEIDLAFDDPRVPVKIIDHTLDAFARRQHGVSRTT</sequence>
<feature type="binding site" evidence="13">
    <location>
        <begin position="54"/>
        <end position="61"/>
    </location>
    <ligand>
        <name>ATP</name>
        <dbReference type="ChEBI" id="CHEBI:30616"/>
    </ligand>
</feature>
<dbReference type="EMBL" id="CP018171">
    <property type="protein sequence ID" value="APH73221.1"/>
    <property type="molecule type" value="Genomic_DNA"/>
</dbReference>
<evidence type="ECO:0000256" key="5">
    <source>
        <dbReference type="ARBA" id="ARBA00022516"/>
    </source>
</evidence>
<dbReference type="PANTHER" id="PTHR42724:SF1">
    <property type="entry name" value="TETRAACYLDISACCHARIDE 4'-KINASE, MITOCHONDRIAL-RELATED"/>
    <property type="match status" value="1"/>
</dbReference>
<keyword evidence="8 13" id="KW-0547">Nucleotide-binding</keyword>
<dbReference type="Proteomes" id="UP000182840">
    <property type="component" value="Chromosome"/>
</dbReference>
<dbReference type="PANTHER" id="PTHR42724">
    <property type="entry name" value="TETRAACYLDISACCHARIDE 4'-KINASE"/>
    <property type="match status" value="1"/>
</dbReference>
<reference evidence="15" key="1">
    <citation type="submission" date="2016-11" db="EMBL/GenBank/DDBJ databases">
        <title>Mesorhizobium oceanicum sp. nov., isolated from deep seawater in South China Sea.</title>
        <authorList>
            <person name="Fu G.-Y."/>
        </authorList>
    </citation>
    <scope>NUCLEOTIDE SEQUENCE [LARGE SCALE GENOMIC DNA]</scope>
    <source>
        <strain evidence="15">B7</strain>
    </source>
</reference>
<dbReference type="SUPFAM" id="SSF52540">
    <property type="entry name" value="P-loop containing nucleoside triphosphate hydrolases"/>
    <property type="match status" value="1"/>
</dbReference>
<dbReference type="EC" id="2.7.1.130" evidence="3 13"/>
<dbReference type="OrthoDB" id="9766423at2"/>
<comment type="pathway">
    <text evidence="2 13">Glycolipid biosynthesis; lipid IV(A) biosynthesis; lipid IV(A) from (3R)-3-hydroxytetradecanoyl-[acyl-carrier-protein] and UDP-N-acetyl-alpha-D-glucosamine: step 6/6.</text>
</comment>
<keyword evidence="7 13" id="KW-0808">Transferase</keyword>
<dbReference type="STRING" id="1670800.BSQ44_18970"/>
<evidence type="ECO:0000256" key="9">
    <source>
        <dbReference type="ARBA" id="ARBA00022777"/>
    </source>
</evidence>
<evidence type="ECO:0000256" key="12">
    <source>
        <dbReference type="ARBA" id="ARBA00029757"/>
    </source>
</evidence>
<evidence type="ECO:0000256" key="1">
    <source>
        <dbReference type="ARBA" id="ARBA00002274"/>
    </source>
</evidence>
<organism evidence="14 15">
    <name type="scientific">Aquibium oceanicum</name>
    <dbReference type="NCBI Taxonomy" id="1670800"/>
    <lineage>
        <taxon>Bacteria</taxon>
        <taxon>Pseudomonadati</taxon>
        <taxon>Pseudomonadota</taxon>
        <taxon>Alphaproteobacteria</taxon>
        <taxon>Hyphomicrobiales</taxon>
        <taxon>Phyllobacteriaceae</taxon>
        <taxon>Aquibium</taxon>
    </lineage>
</organism>
<keyword evidence="5 13" id="KW-0444">Lipid biosynthesis</keyword>
<comment type="similarity">
    <text evidence="13">Belongs to the LpxK family.</text>
</comment>
<dbReference type="InterPro" id="IPR027417">
    <property type="entry name" value="P-loop_NTPase"/>
</dbReference>
<evidence type="ECO:0000256" key="8">
    <source>
        <dbReference type="ARBA" id="ARBA00022741"/>
    </source>
</evidence>
<dbReference type="RefSeq" id="WP_072606692.1">
    <property type="nucleotide sequence ID" value="NZ_CP018171.1"/>
</dbReference>
<dbReference type="HAMAP" id="MF_00409">
    <property type="entry name" value="LpxK"/>
    <property type="match status" value="1"/>
</dbReference>
<proteinExistence type="inferred from homology"/>
<evidence type="ECO:0000256" key="10">
    <source>
        <dbReference type="ARBA" id="ARBA00022840"/>
    </source>
</evidence>
<dbReference type="GO" id="GO:0009245">
    <property type="term" value="P:lipid A biosynthetic process"/>
    <property type="evidence" value="ECO:0007669"/>
    <property type="project" value="UniProtKB-UniRule"/>
</dbReference>
<dbReference type="AlphaFoldDB" id="A0A1L3SV53"/>
<dbReference type="GO" id="GO:0005524">
    <property type="term" value="F:ATP binding"/>
    <property type="evidence" value="ECO:0007669"/>
    <property type="project" value="UniProtKB-UniRule"/>
</dbReference>
<dbReference type="Pfam" id="PF02606">
    <property type="entry name" value="LpxK"/>
    <property type="match status" value="1"/>
</dbReference>
<evidence type="ECO:0000256" key="11">
    <source>
        <dbReference type="ARBA" id="ARBA00023098"/>
    </source>
</evidence>
<evidence type="ECO:0000256" key="3">
    <source>
        <dbReference type="ARBA" id="ARBA00012071"/>
    </source>
</evidence>
<comment type="function">
    <text evidence="1 13">Transfers the gamma-phosphate of ATP to the 4'-position of a tetraacyldisaccharide 1-phosphate intermediate (termed DS-1-P) to form tetraacyldisaccharide 1,4'-bis-phosphate (lipid IVA).</text>
</comment>
<keyword evidence="6 13" id="KW-0441">Lipid A biosynthesis</keyword>
<evidence type="ECO:0000256" key="7">
    <source>
        <dbReference type="ARBA" id="ARBA00022679"/>
    </source>
</evidence>
<evidence type="ECO:0000256" key="4">
    <source>
        <dbReference type="ARBA" id="ARBA00016436"/>
    </source>
</evidence>
<protein>
    <recommendedName>
        <fullName evidence="4 13">Tetraacyldisaccharide 4'-kinase</fullName>
        <ecNumber evidence="3 13">2.7.1.130</ecNumber>
    </recommendedName>
    <alternativeName>
        <fullName evidence="12 13">Lipid A 4'-kinase</fullName>
    </alternativeName>
</protein>
<dbReference type="NCBIfam" id="TIGR00682">
    <property type="entry name" value="lpxK"/>
    <property type="match status" value="1"/>
</dbReference>
<dbReference type="GO" id="GO:0005886">
    <property type="term" value="C:plasma membrane"/>
    <property type="evidence" value="ECO:0007669"/>
    <property type="project" value="TreeGrafter"/>
</dbReference>
<keyword evidence="11 13" id="KW-0443">Lipid metabolism</keyword>
<name>A0A1L3SV53_9HYPH</name>